<protein>
    <submittedName>
        <fullName evidence="1">Uncharacterized protein</fullName>
    </submittedName>
</protein>
<organism evidence="1 2">
    <name type="scientific">Vagococcus allomyrinae</name>
    <dbReference type="NCBI Taxonomy" id="2794353"/>
    <lineage>
        <taxon>Bacteria</taxon>
        <taxon>Bacillati</taxon>
        <taxon>Bacillota</taxon>
        <taxon>Bacilli</taxon>
        <taxon>Lactobacillales</taxon>
        <taxon>Enterococcaceae</taxon>
        <taxon>Vagococcus</taxon>
    </lineage>
</organism>
<evidence type="ECO:0000313" key="1">
    <source>
        <dbReference type="EMBL" id="MBP1043222.1"/>
    </source>
</evidence>
<keyword evidence="2" id="KW-1185">Reference proteome</keyword>
<proteinExistence type="predicted"/>
<dbReference type="AlphaFoldDB" id="A0A940P8B8"/>
<accession>A0A940P8B8</accession>
<evidence type="ECO:0000313" key="2">
    <source>
        <dbReference type="Proteomes" id="UP000674938"/>
    </source>
</evidence>
<dbReference type="EMBL" id="JAEEGA010000015">
    <property type="protein sequence ID" value="MBP1043222.1"/>
    <property type="molecule type" value="Genomic_DNA"/>
</dbReference>
<comment type="caution">
    <text evidence="1">The sequence shown here is derived from an EMBL/GenBank/DDBJ whole genome shotgun (WGS) entry which is preliminary data.</text>
</comment>
<name>A0A940P8B8_9ENTE</name>
<gene>
    <name evidence="1" type="ORF">I6N95_19565</name>
</gene>
<sequence length="111" mass="12249">MGLFKRLFGEKERITHRLEEPVQSKWQEVAPYIPADKSEQQLVSLIGTGIAAGDNPTSHFVVKRLLKRNPEVQLVAVIATSLATGDQPESVFRVTSIKEEKLGGSHDVAQV</sequence>
<dbReference type="RefSeq" id="WP_209531036.1">
    <property type="nucleotide sequence ID" value="NZ_JAEEGA010000015.1"/>
</dbReference>
<reference evidence="1" key="1">
    <citation type="submission" date="2020-12" db="EMBL/GenBank/DDBJ databases">
        <title>Vagococcus allomyrinae sp. nov. and Enterococcus lavae sp. nov., isolated from the larvae of Allomyrina dichotoma.</title>
        <authorList>
            <person name="Lee S.D."/>
        </authorList>
    </citation>
    <scope>NUCLEOTIDE SEQUENCE</scope>
    <source>
        <strain evidence="1">BWB3-3</strain>
    </source>
</reference>
<dbReference type="Proteomes" id="UP000674938">
    <property type="component" value="Unassembled WGS sequence"/>
</dbReference>